<feature type="domain" description="Thioredoxin" evidence="5">
    <location>
        <begin position="49"/>
        <end position="206"/>
    </location>
</feature>
<protein>
    <recommendedName>
        <fullName evidence="5">Thioredoxin domain-containing protein</fullName>
    </recommendedName>
</protein>
<feature type="signal peptide" evidence="4">
    <location>
        <begin position="1"/>
        <end position="24"/>
    </location>
</feature>
<dbReference type="InterPro" id="IPR013766">
    <property type="entry name" value="Thioredoxin_domain"/>
</dbReference>
<dbReference type="PROSITE" id="PS51352">
    <property type="entry name" value="THIOREDOXIN_2"/>
    <property type="match status" value="1"/>
</dbReference>
<dbReference type="Gene3D" id="3.40.30.10">
    <property type="entry name" value="Glutaredoxin"/>
    <property type="match status" value="1"/>
</dbReference>
<accession>A0ABM7XG02</accession>
<gene>
    <name evidence="6" type="ORF">AMPC_39370</name>
</gene>
<keyword evidence="7" id="KW-1185">Reference proteome</keyword>
<dbReference type="EMBL" id="AP025592">
    <property type="protein sequence ID" value="BDG10824.1"/>
    <property type="molecule type" value="Genomic_DNA"/>
</dbReference>
<evidence type="ECO:0000256" key="3">
    <source>
        <dbReference type="SAM" id="MobiDB-lite"/>
    </source>
</evidence>
<reference evidence="7" key="1">
    <citation type="journal article" date="2022" name="Int. J. Syst. Evol. Microbiol.">
        <title>Anaeromyxobacter oryzae sp. nov., Anaeromyxobacter diazotrophicus sp. nov. and Anaeromyxobacter paludicola sp. nov., isolated from paddy soils.</title>
        <authorList>
            <person name="Itoh H."/>
            <person name="Xu Z."/>
            <person name="Mise K."/>
            <person name="Masuda Y."/>
            <person name="Ushijima N."/>
            <person name="Hayakawa C."/>
            <person name="Shiratori Y."/>
            <person name="Senoo K."/>
        </authorList>
    </citation>
    <scope>NUCLEOTIDE SEQUENCE [LARGE SCALE GENOMIC DNA]</scope>
    <source>
        <strain evidence="7">Red630</strain>
    </source>
</reference>
<dbReference type="Proteomes" id="UP001162734">
    <property type="component" value="Chromosome"/>
</dbReference>
<dbReference type="Pfam" id="PF02630">
    <property type="entry name" value="SCO1-SenC"/>
    <property type="match status" value="1"/>
</dbReference>
<evidence type="ECO:0000313" key="7">
    <source>
        <dbReference type="Proteomes" id="UP001162734"/>
    </source>
</evidence>
<proteinExistence type="inferred from homology"/>
<comment type="similarity">
    <text evidence="1">Belongs to the SCO1/2 family.</text>
</comment>
<keyword evidence="2" id="KW-0186">Copper</keyword>
<sequence length="208" mass="23016">MSRSAHPLFFSALVAAALALPARAARGEDGAEPPCHHGGSQELKRARRSTADYVLPRVPLVRDDGKVVTLPEELDDGRPVVLDFVFTTCTTICPVMSRTFAQLQQALGRDRDRVHLVSISIDPEQDTPERLRAYGKRMGAGPQWRLYTGTVEASVAAQRAFDAWRGDKMDHTPATFLRAGPGRRWVRLDGFATAEELARELRELLAAR</sequence>
<dbReference type="InterPro" id="IPR003782">
    <property type="entry name" value="SCO1/SenC"/>
</dbReference>
<evidence type="ECO:0000256" key="2">
    <source>
        <dbReference type="ARBA" id="ARBA00023008"/>
    </source>
</evidence>
<dbReference type="PANTHER" id="PTHR12151">
    <property type="entry name" value="ELECTRON TRANSPORT PROTIN SCO1/SENC FAMILY MEMBER"/>
    <property type="match status" value="1"/>
</dbReference>
<organism evidence="6 7">
    <name type="scientific">Anaeromyxobacter paludicola</name>
    <dbReference type="NCBI Taxonomy" id="2918171"/>
    <lineage>
        <taxon>Bacteria</taxon>
        <taxon>Pseudomonadati</taxon>
        <taxon>Myxococcota</taxon>
        <taxon>Myxococcia</taxon>
        <taxon>Myxococcales</taxon>
        <taxon>Cystobacterineae</taxon>
        <taxon>Anaeromyxobacteraceae</taxon>
        <taxon>Anaeromyxobacter</taxon>
    </lineage>
</organism>
<evidence type="ECO:0000256" key="1">
    <source>
        <dbReference type="ARBA" id="ARBA00010996"/>
    </source>
</evidence>
<name>A0ABM7XG02_9BACT</name>
<keyword evidence="4" id="KW-0732">Signal</keyword>
<feature type="chain" id="PRO_5047394923" description="Thioredoxin domain-containing protein" evidence="4">
    <location>
        <begin position="25"/>
        <end position="208"/>
    </location>
</feature>
<evidence type="ECO:0000313" key="6">
    <source>
        <dbReference type="EMBL" id="BDG10824.1"/>
    </source>
</evidence>
<feature type="region of interest" description="Disordered" evidence="3">
    <location>
        <begin position="27"/>
        <end position="47"/>
    </location>
</feature>
<evidence type="ECO:0000259" key="5">
    <source>
        <dbReference type="PROSITE" id="PS51352"/>
    </source>
</evidence>
<dbReference type="CDD" id="cd02968">
    <property type="entry name" value="SCO"/>
    <property type="match status" value="1"/>
</dbReference>
<dbReference type="SUPFAM" id="SSF52833">
    <property type="entry name" value="Thioredoxin-like"/>
    <property type="match status" value="1"/>
</dbReference>
<evidence type="ECO:0000256" key="4">
    <source>
        <dbReference type="SAM" id="SignalP"/>
    </source>
</evidence>
<dbReference type="RefSeq" id="WP_248343385.1">
    <property type="nucleotide sequence ID" value="NZ_AP025592.1"/>
</dbReference>
<dbReference type="InterPro" id="IPR036249">
    <property type="entry name" value="Thioredoxin-like_sf"/>
</dbReference>
<dbReference type="PANTHER" id="PTHR12151:SF25">
    <property type="entry name" value="LINALOOL DEHYDRATASE_ISOMERASE DOMAIN-CONTAINING PROTEIN"/>
    <property type="match status" value="1"/>
</dbReference>